<organism evidence="2">
    <name type="scientific">Micrurus paraensis</name>
    <dbReference type="NCBI Taxonomy" id="1970185"/>
    <lineage>
        <taxon>Eukaryota</taxon>
        <taxon>Metazoa</taxon>
        <taxon>Chordata</taxon>
        <taxon>Craniata</taxon>
        <taxon>Vertebrata</taxon>
        <taxon>Euteleostomi</taxon>
        <taxon>Lepidosauria</taxon>
        <taxon>Squamata</taxon>
        <taxon>Bifurcata</taxon>
        <taxon>Unidentata</taxon>
        <taxon>Episquamata</taxon>
        <taxon>Toxicofera</taxon>
        <taxon>Serpentes</taxon>
        <taxon>Colubroidea</taxon>
        <taxon>Elapidae</taxon>
        <taxon>Elapinae</taxon>
        <taxon>Micrurus</taxon>
    </lineage>
</organism>
<name>A0A2D4KMZ2_9SAUR</name>
<evidence type="ECO:0000313" key="2">
    <source>
        <dbReference type="EMBL" id="LAB10092.1"/>
    </source>
</evidence>
<evidence type="ECO:0000256" key="1">
    <source>
        <dbReference type="SAM" id="MobiDB-lite"/>
    </source>
</evidence>
<dbReference type="GO" id="GO:0012507">
    <property type="term" value="C:ER to Golgi transport vesicle membrane"/>
    <property type="evidence" value="ECO:0007669"/>
    <property type="project" value="TreeGrafter"/>
</dbReference>
<dbReference type="PANTHER" id="PTHR13402">
    <property type="entry name" value="RGPR-RELATED"/>
    <property type="match status" value="1"/>
</dbReference>
<proteinExistence type="predicted"/>
<feature type="region of interest" description="Disordered" evidence="1">
    <location>
        <begin position="1"/>
        <end position="55"/>
    </location>
</feature>
<dbReference type="GO" id="GO:0070973">
    <property type="term" value="P:protein localization to endoplasmic reticulum exit site"/>
    <property type="evidence" value="ECO:0007669"/>
    <property type="project" value="TreeGrafter"/>
</dbReference>
<dbReference type="PANTHER" id="PTHR13402:SF13">
    <property type="entry name" value="PROTEIN TRANSPORT PROTEIN SEC16A"/>
    <property type="match status" value="1"/>
</dbReference>
<accession>A0A2D4KMZ2</accession>
<feature type="compositionally biased region" description="Basic and acidic residues" evidence="1">
    <location>
        <begin position="38"/>
        <end position="55"/>
    </location>
</feature>
<protein>
    <submittedName>
        <fullName evidence="2">Uncharacterized protein</fullName>
    </submittedName>
</protein>
<dbReference type="GO" id="GO:0070971">
    <property type="term" value="C:endoplasmic reticulum exit site"/>
    <property type="evidence" value="ECO:0007669"/>
    <property type="project" value="TreeGrafter"/>
</dbReference>
<sequence length="115" mass="12917">MGLGRRSRTTSESSVHSVGRERQNSTAKQPSPPSPSIPERKKTPKEAKKEPARQKWFDWIMGKSKNEAHLPDDKNKSIVWDEKKQRWVNLDEPEEEVSVTASAGINAHISNGNGD</sequence>
<dbReference type="EMBL" id="IACL01068210">
    <property type="protein sequence ID" value="LAB10092.1"/>
    <property type="molecule type" value="Transcribed_RNA"/>
</dbReference>
<reference evidence="2" key="2">
    <citation type="submission" date="2017-11" db="EMBL/GenBank/DDBJ databases">
        <title>Coralsnake Venomics: Analyses of Venom Gland Transcriptomes and Proteomes of Six Brazilian Taxa.</title>
        <authorList>
            <person name="Aird S.D."/>
            <person name="Jorge da Silva N."/>
            <person name="Qiu L."/>
            <person name="Villar-Briones A."/>
            <person name="Aparecida-Saddi V."/>
            <person name="Campos-Telles M.P."/>
            <person name="Grau M."/>
            <person name="Mikheyev A.S."/>
        </authorList>
    </citation>
    <scope>NUCLEOTIDE SEQUENCE</scope>
    <source>
        <tissue evidence="2">Venom_gland</tissue>
    </source>
</reference>
<reference evidence="2" key="1">
    <citation type="submission" date="2017-07" db="EMBL/GenBank/DDBJ databases">
        <authorList>
            <person name="Mikheyev A."/>
            <person name="Grau M."/>
        </authorList>
    </citation>
    <scope>NUCLEOTIDE SEQUENCE</scope>
    <source>
        <tissue evidence="2">Venom_gland</tissue>
    </source>
</reference>
<dbReference type="AlphaFoldDB" id="A0A2D4KMZ2"/>
<dbReference type="GO" id="GO:0007030">
    <property type="term" value="P:Golgi organization"/>
    <property type="evidence" value="ECO:0007669"/>
    <property type="project" value="TreeGrafter"/>
</dbReference>